<organism evidence="2 3">
    <name type="scientific">Corynebacterium yudongzhengii</name>
    <dbReference type="NCBI Taxonomy" id="2080740"/>
    <lineage>
        <taxon>Bacteria</taxon>
        <taxon>Bacillati</taxon>
        <taxon>Actinomycetota</taxon>
        <taxon>Actinomycetes</taxon>
        <taxon>Mycobacteriales</taxon>
        <taxon>Corynebacteriaceae</taxon>
        <taxon>Corynebacterium</taxon>
    </lineage>
</organism>
<dbReference type="EMBL" id="QEEZ01000025">
    <property type="protein sequence ID" value="PWC00901.1"/>
    <property type="molecule type" value="Genomic_DNA"/>
</dbReference>
<evidence type="ECO:0000313" key="2">
    <source>
        <dbReference type="EMBL" id="PWC00901.1"/>
    </source>
</evidence>
<dbReference type="PANTHER" id="PTHR30595:SF6">
    <property type="entry name" value="SCHLAFEN ALBA-2 DOMAIN-CONTAINING PROTEIN"/>
    <property type="match status" value="1"/>
</dbReference>
<dbReference type="RefSeq" id="WP_108430612.1">
    <property type="nucleotide sequence ID" value="NZ_CP026947.1"/>
</dbReference>
<dbReference type="Proteomes" id="UP000244989">
    <property type="component" value="Unassembled WGS sequence"/>
</dbReference>
<name>A0A2U1T4H4_9CORY</name>
<dbReference type="InterPro" id="IPR038475">
    <property type="entry name" value="RecG_C_sf"/>
</dbReference>
<comment type="caution">
    <text evidence="2">The sequence shown here is derived from an EMBL/GenBank/DDBJ whole genome shotgun (WGS) entry which is preliminary data.</text>
</comment>
<protein>
    <submittedName>
        <fullName evidence="2">Uncharacterized protein</fullName>
    </submittedName>
</protein>
<evidence type="ECO:0000313" key="3">
    <source>
        <dbReference type="Proteomes" id="UP000244989"/>
    </source>
</evidence>
<reference evidence="3" key="1">
    <citation type="submission" date="2018-04" db="EMBL/GenBank/DDBJ databases">
        <authorList>
            <person name="Liu S."/>
            <person name="Wang Z."/>
            <person name="Li J."/>
        </authorList>
    </citation>
    <scope>NUCLEOTIDE SEQUENCE [LARGE SCALE GENOMIC DNA]</scope>
    <source>
        <strain evidence="3">2189</strain>
    </source>
</reference>
<feature type="region of interest" description="Disordered" evidence="1">
    <location>
        <begin position="188"/>
        <end position="207"/>
    </location>
</feature>
<accession>A0A2U1T4H4</accession>
<evidence type="ECO:0000256" key="1">
    <source>
        <dbReference type="SAM" id="MobiDB-lite"/>
    </source>
</evidence>
<dbReference type="Gene3D" id="3.30.565.60">
    <property type="match status" value="1"/>
</dbReference>
<feature type="region of interest" description="Disordered" evidence="1">
    <location>
        <begin position="1"/>
        <end position="26"/>
    </location>
</feature>
<dbReference type="PANTHER" id="PTHR30595">
    <property type="entry name" value="GLPR-RELATED TRANSCRIPTIONAL REPRESSOR"/>
    <property type="match status" value="1"/>
</dbReference>
<dbReference type="Pfam" id="PF13749">
    <property type="entry name" value="HATPase_c_4"/>
    <property type="match status" value="1"/>
</dbReference>
<gene>
    <name evidence="2" type="ORF">DF222_10245</name>
</gene>
<keyword evidence="3" id="KW-1185">Reference proteome</keyword>
<proteinExistence type="predicted"/>
<dbReference type="OrthoDB" id="9805115at2"/>
<sequence>MNDAAQRNVHRNVDRQAATDAHLEDPDHEAITAVIDHMTDQGSTITRGAANETEVLERLNAVAEDDSGELRPTMAALLALGVYPQKFYPLLFVTVTSHPVADDITSMEGTPRICDGPMPLAIDSAVTHVLSLLRTHGPKASPGAEKEIPEEALREAITNAVLHRDYSTYSRSQQVRVKVYPDRVEISSPGGMKASRSVDNLAEGRPDPRNETLVRLLSQVRNSQGRYVANNQGIGIPRMVEAMCSHGLPAPIVEDTDGEVVVTLYRSLYNPE</sequence>
<dbReference type="KEGG" id="cyz:C3B44_00330"/>
<dbReference type="AlphaFoldDB" id="A0A2U1T4H4"/>